<dbReference type="GO" id="GO:0015074">
    <property type="term" value="P:DNA integration"/>
    <property type="evidence" value="ECO:0007669"/>
    <property type="project" value="InterPro"/>
</dbReference>
<evidence type="ECO:0000313" key="4">
    <source>
        <dbReference type="Proteomes" id="UP000222824"/>
    </source>
</evidence>
<sequence>MVRIDDSGDEVKCWLSYPDEIDALARQARESDWERRIAILLMGKVGLRASGVPTAKPQGLSHNDEGDYWELSVAGKNTKGGSKATRDAYVPEGVKRELENYAKERDIAPSEPYVSASVDSIRRWVREAREELTDDSERWQHVSSHDLRRSWATYHLVEEDVSVRVMMDIGGWSDYQSIEPYLSQPTPSKIGEELNALH</sequence>
<dbReference type="CDD" id="cd00397">
    <property type="entry name" value="DNA_BRE_C"/>
    <property type="match status" value="1"/>
</dbReference>
<dbReference type="PROSITE" id="PS51898">
    <property type="entry name" value="TYR_RECOMBINASE"/>
    <property type="match status" value="1"/>
</dbReference>
<evidence type="ECO:0000259" key="2">
    <source>
        <dbReference type="PROSITE" id="PS51898"/>
    </source>
</evidence>
<dbReference type="GO" id="GO:0003677">
    <property type="term" value="F:DNA binding"/>
    <property type="evidence" value="ECO:0007669"/>
    <property type="project" value="InterPro"/>
</dbReference>
<protein>
    <submittedName>
        <fullName evidence="3">Bacterio-opsin activator</fullName>
    </submittedName>
</protein>
<dbReference type="InterPro" id="IPR011010">
    <property type="entry name" value="DNA_brk_join_enz"/>
</dbReference>
<keyword evidence="4" id="KW-1185">Reference proteome</keyword>
<evidence type="ECO:0000313" key="3">
    <source>
        <dbReference type="EMBL" id="PHQ38970.1"/>
    </source>
</evidence>
<dbReference type="Gene3D" id="1.10.443.10">
    <property type="entry name" value="Intergrase catalytic core"/>
    <property type="match status" value="1"/>
</dbReference>
<comment type="caution">
    <text evidence="3">The sequence shown here is derived from an EMBL/GenBank/DDBJ whole genome shotgun (WGS) entry which is preliminary data.</text>
</comment>
<dbReference type="Proteomes" id="UP000222824">
    <property type="component" value="Unassembled WGS sequence"/>
</dbReference>
<dbReference type="GO" id="GO:0006310">
    <property type="term" value="P:DNA recombination"/>
    <property type="evidence" value="ECO:0007669"/>
    <property type="project" value="UniProtKB-KW"/>
</dbReference>
<dbReference type="SUPFAM" id="SSF56349">
    <property type="entry name" value="DNA breaking-rejoining enzymes"/>
    <property type="match status" value="1"/>
</dbReference>
<proteinExistence type="predicted"/>
<keyword evidence="1" id="KW-0233">DNA recombination</keyword>
<feature type="domain" description="Tyr recombinase" evidence="2">
    <location>
        <begin position="10"/>
        <end position="195"/>
    </location>
</feature>
<name>A0A2G1WJ13_9EURY</name>
<dbReference type="Pfam" id="PF00589">
    <property type="entry name" value="Phage_integrase"/>
    <property type="match status" value="1"/>
</dbReference>
<reference evidence="3 4" key="1">
    <citation type="journal article" date="2014" name="Front. Microbiol.">
        <title>Population and genomic analysis of the genus Halorubrum.</title>
        <authorList>
            <person name="Fullmer M.S."/>
            <person name="Soucy S.M."/>
            <person name="Swithers K.S."/>
            <person name="Makkay A.M."/>
            <person name="Wheeler R."/>
            <person name="Ventosa A."/>
            <person name="Gogarten J.P."/>
            <person name="Papke R.T."/>
        </authorList>
    </citation>
    <scope>NUCLEOTIDE SEQUENCE [LARGE SCALE GENOMIC DNA]</scope>
    <source>
        <strain evidence="3 4">C49</strain>
    </source>
</reference>
<organism evidence="3 4">
    <name type="scientific">Halorubrum persicum</name>
    <dbReference type="NCBI Taxonomy" id="1383844"/>
    <lineage>
        <taxon>Archaea</taxon>
        <taxon>Methanobacteriati</taxon>
        <taxon>Methanobacteriota</taxon>
        <taxon>Stenosarchaea group</taxon>
        <taxon>Halobacteria</taxon>
        <taxon>Halobacteriales</taxon>
        <taxon>Haloferacaceae</taxon>
        <taxon>Halorubrum</taxon>
    </lineage>
</organism>
<dbReference type="RefSeq" id="WP_099255270.1">
    <property type="nucleotide sequence ID" value="NZ_NHOA01000063.1"/>
</dbReference>
<dbReference type="AlphaFoldDB" id="A0A2G1WJ13"/>
<accession>A0A2G1WJ13</accession>
<evidence type="ECO:0000256" key="1">
    <source>
        <dbReference type="ARBA" id="ARBA00023172"/>
    </source>
</evidence>
<dbReference type="OrthoDB" id="216982at2157"/>
<dbReference type="EMBL" id="NHOA01000063">
    <property type="protein sequence ID" value="PHQ38970.1"/>
    <property type="molecule type" value="Genomic_DNA"/>
</dbReference>
<dbReference type="InterPro" id="IPR013762">
    <property type="entry name" value="Integrase-like_cat_sf"/>
</dbReference>
<gene>
    <name evidence="3" type="ORF">DJ69_08735</name>
</gene>
<dbReference type="InterPro" id="IPR002104">
    <property type="entry name" value="Integrase_catalytic"/>
</dbReference>